<sequence>MVAFGTAIGLMMTERGLVAPAVGGSILAQGETILTTAAPELVGHVKAVAFDEESGRLDVASPDAPRTARRSAGSHRS</sequence>
<dbReference type="RefSeq" id="WP_184932923.1">
    <property type="nucleotide sequence ID" value="NZ_JACHJY010000014.1"/>
</dbReference>
<evidence type="ECO:0000313" key="3">
    <source>
        <dbReference type="Proteomes" id="UP000582643"/>
    </source>
</evidence>
<dbReference type="Proteomes" id="UP000582643">
    <property type="component" value="Unassembled WGS sequence"/>
</dbReference>
<name>A0A7W7U9H5_9ACTN</name>
<keyword evidence="3" id="KW-1185">Reference proteome</keyword>
<gene>
    <name evidence="2" type="ORF">GGE06_007668</name>
</gene>
<reference evidence="2 3" key="1">
    <citation type="submission" date="2020-08" db="EMBL/GenBank/DDBJ databases">
        <title>Genomic Encyclopedia of Type Strains, Phase III (KMG-III): the genomes of soil and plant-associated and newly described type strains.</title>
        <authorList>
            <person name="Whitman W."/>
        </authorList>
    </citation>
    <scope>NUCLEOTIDE SEQUENCE [LARGE SCALE GENOMIC DNA]</scope>
    <source>
        <strain evidence="2 3">SFB5A</strain>
    </source>
</reference>
<evidence type="ECO:0000313" key="2">
    <source>
        <dbReference type="EMBL" id="MBB4986697.1"/>
    </source>
</evidence>
<proteinExistence type="predicted"/>
<feature type="region of interest" description="Disordered" evidence="1">
    <location>
        <begin position="56"/>
        <end position="77"/>
    </location>
</feature>
<feature type="compositionally biased region" description="Basic residues" evidence="1">
    <location>
        <begin position="67"/>
        <end position="77"/>
    </location>
</feature>
<dbReference type="AlphaFoldDB" id="A0A7W7U9H5"/>
<protein>
    <submittedName>
        <fullName evidence="2">Uncharacterized protein</fullName>
    </submittedName>
</protein>
<accession>A0A7W7U9H5</accession>
<evidence type="ECO:0000256" key="1">
    <source>
        <dbReference type="SAM" id="MobiDB-lite"/>
    </source>
</evidence>
<organism evidence="2 3">
    <name type="scientific">Streptomyces nymphaeiformis</name>
    <dbReference type="NCBI Taxonomy" id="2663842"/>
    <lineage>
        <taxon>Bacteria</taxon>
        <taxon>Bacillati</taxon>
        <taxon>Actinomycetota</taxon>
        <taxon>Actinomycetes</taxon>
        <taxon>Kitasatosporales</taxon>
        <taxon>Streptomycetaceae</taxon>
        <taxon>Streptomyces</taxon>
    </lineage>
</organism>
<dbReference type="EMBL" id="JACHJY010000014">
    <property type="protein sequence ID" value="MBB4986697.1"/>
    <property type="molecule type" value="Genomic_DNA"/>
</dbReference>
<comment type="caution">
    <text evidence="2">The sequence shown here is derived from an EMBL/GenBank/DDBJ whole genome shotgun (WGS) entry which is preliminary data.</text>
</comment>